<evidence type="ECO:0000313" key="1">
    <source>
        <dbReference type="EMBL" id="KAH0534675.1"/>
    </source>
</evidence>
<organism evidence="1 2">
    <name type="scientific">Cotesia glomerata</name>
    <name type="common">Lepidopteran parasitic wasp</name>
    <name type="synonym">Apanteles glomeratus</name>
    <dbReference type="NCBI Taxonomy" id="32391"/>
    <lineage>
        <taxon>Eukaryota</taxon>
        <taxon>Metazoa</taxon>
        <taxon>Ecdysozoa</taxon>
        <taxon>Arthropoda</taxon>
        <taxon>Hexapoda</taxon>
        <taxon>Insecta</taxon>
        <taxon>Pterygota</taxon>
        <taxon>Neoptera</taxon>
        <taxon>Endopterygota</taxon>
        <taxon>Hymenoptera</taxon>
        <taxon>Apocrita</taxon>
        <taxon>Ichneumonoidea</taxon>
        <taxon>Braconidae</taxon>
        <taxon>Microgastrinae</taxon>
        <taxon>Cotesia</taxon>
    </lineage>
</organism>
<protein>
    <submittedName>
        <fullName evidence="1">Uncharacterized protein</fullName>
    </submittedName>
</protein>
<name>A0AAV7HRL2_COTGL</name>
<dbReference type="EMBL" id="JAHXZJ010002982">
    <property type="protein sequence ID" value="KAH0534675.1"/>
    <property type="molecule type" value="Genomic_DNA"/>
</dbReference>
<comment type="caution">
    <text evidence="1">The sequence shown here is derived from an EMBL/GenBank/DDBJ whole genome shotgun (WGS) entry which is preliminary data.</text>
</comment>
<dbReference type="AlphaFoldDB" id="A0AAV7HRL2"/>
<evidence type="ECO:0000313" key="2">
    <source>
        <dbReference type="Proteomes" id="UP000826195"/>
    </source>
</evidence>
<reference evidence="1 2" key="1">
    <citation type="journal article" date="2021" name="J. Hered.">
        <title>A chromosome-level genome assembly of the parasitoid wasp, Cotesia glomerata (Hymenoptera: Braconidae).</title>
        <authorList>
            <person name="Pinto B.J."/>
            <person name="Weis J.J."/>
            <person name="Gamble T."/>
            <person name="Ode P.J."/>
            <person name="Paul R."/>
            <person name="Zaspel J.M."/>
        </authorList>
    </citation>
    <scope>NUCLEOTIDE SEQUENCE [LARGE SCALE GENOMIC DNA]</scope>
    <source>
        <strain evidence="1">CgM1</strain>
    </source>
</reference>
<proteinExistence type="predicted"/>
<accession>A0AAV7HRL2</accession>
<dbReference type="Proteomes" id="UP000826195">
    <property type="component" value="Unassembled WGS sequence"/>
</dbReference>
<sequence>MGELYLSMMLPDGSERIMKPTEDLLFLSDHQMERMLDFNVIAAVSRDAFDFLKRPGFGLRIVILKKDGTLKSFMYNLLLLEAVKQLPQDYPYNFSTSKHAYHNAFQNLSPTKLDFHL</sequence>
<gene>
    <name evidence="1" type="ORF">KQX54_006574</name>
</gene>
<keyword evidence="2" id="KW-1185">Reference proteome</keyword>